<keyword evidence="9" id="KW-1185">Reference proteome</keyword>
<accession>A0A445BM77</accession>
<dbReference type="AlphaFoldDB" id="A0A445BM77"/>
<evidence type="ECO:0000256" key="5">
    <source>
        <dbReference type="ARBA" id="ARBA00023002"/>
    </source>
</evidence>
<evidence type="ECO:0000256" key="1">
    <source>
        <dbReference type="ARBA" id="ARBA00001971"/>
    </source>
</evidence>
<name>A0A445BM77_ARAHY</name>
<dbReference type="EMBL" id="SDMP01000009">
    <property type="protein sequence ID" value="RYR39783.1"/>
    <property type="molecule type" value="Genomic_DNA"/>
</dbReference>
<comment type="caution">
    <text evidence="8">The sequence shown here is derived from an EMBL/GenBank/DDBJ whole genome shotgun (WGS) entry which is preliminary data.</text>
</comment>
<dbReference type="GO" id="GO:0004497">
    <property type="term" value="F:monooxygenase activity"/>
    <property type="evidence" value="ECO:0007669"/>
    <property type="project" value="UniProtKB-KW"/>
</dbReference>
<gene>
    <name evidence="8" type="ORF">Ahy_A09g045383</name>
</gene>
<dbReference type="InterPro" id="IPR036396">
    <property type="entry name" value="Cyt_P450_sf"/>
</dbReference>
<dbReference type="STRING" id="3818.A0A445BM77"/>
<keyword evidence="7" id="KW-0503">Monooxygenase</keyword>
<keyword evidence="6" id="KW-0408">Iron</keyword>
<keyword evidence="3" id="KW-0349">Heme</keyword>
<evidence type="ECO:0000313" key="9">
    <source>
        <dbReference type="Proteomes" id="UP000289738"/>
    </source>
</evidence>
<dbReference type="Proteomes" id="UP000289738">
    <property type="component" value="Chromosome A09"/>
</dbReference>
<evidence type="ECO:0000256" key="6">
    <source>
        <dbReference type="ARBA" id="ARBA00023004"/>
    </source>
</evidence>
<dbReference type="GO" id="GO:0005506">
    <property type="term" value="F:iron ion binding"/>
    <property type="evidence" value="ECO:0007669"/>
    <property type="project" value="InterPro"/>
</dbReference>
<comment type="similarity">
    <text evidence="2">Belongs to the cytochrome P450 family.</text>
</comment>
<evidence type="ECO:0000256" key="3">
    <source>
        <dbReference type="ARBA" id="ARBA00022617"/>
    </source>
</evidence>
<dbReference type="PANTHER" id="PTHR47944">
    <property type="entry name" value="CYTOCHROME P450 98A9"/>
    <property type="match status" value="1"/>
</dbReference>
<sequence length="159" mass="18369">MAHYRKLQPYWASPSPVPAYSQQKVWGHHAPPVGSTPIVVGSTAQMAKAFLKTYNVAIADRPKLAAGKYTAYYYSNITWSQKTYLENLEDAIVSPEKFKKMLDELFLLNDVLNIGDFVPWINFLDLQGYLKRMKMLGKKFDRFTEHVLDEHIERRKAVD</sequence>
<evidence type="ECO:0000256" key="7">
    <source>
        <dbReference type="ARBA" id="ARBA00023033"/>
    </source>
</evidence>
<keyword evidence="4" id="KW-0479">Metal-binding</keyword>
<organism evidence="8 9">
    <name type="scientific">Arachis hypogaea</name>
    <name type="common">Peanut</name>
    <dbReference type="NCBI Taxonomy" id="3818"/>
    <lineage>
        <taxon>Eukaryota</taxon>
        <taxon>Viridiplantae</taxon>
        <taxon>Streptophyta</taxon>
        <taxon>Embryophyta</taxon>
        <taxon>Tracheophyta</taxon>
        <taxon>Spermatophyta</taxon>
        <taxon>Magnoliopsida</taxon>
        <taxon>eudicotyledons</taxon>
        <taxon>Gunneridae</taxon>
        <taxon>Pentapetalae</taxon>
        <taxon>rosids</taxon>
        <taxon>fabids</taxon>
        <taxon>Fabales</taxon>
        <taxon>Fabaceae</taxon>
        <taxon>Papilionoideae</taxon>
        <taxon>50 kb inversion clade</taxon>
        <taxon>dalbergioids sensu lato</taxon>
        <taxon>Dalbergieae</taxon>
        <taxon>Pterocarpus clade</taxon>
        <taxon>Arachis</taxon>
    </lineage>
</organism>
<evidence type="ECO:0000256" key="4">
    <source>
        <dbReference type="ARBA" id="ARBA00022723"/>
    </source>
</evidence>
<evidence type="ECO:0000313" key="8">
    <source>
        <dbReference type="EMBL" id="RYR39783.1"/>
    </source>
</evidence>
<reference evidence="8 9" key="1">
    <citation type="submission" date="2019-01" db="EMBL/GenBank/DDBJ databases">
        <title>Sequencing of cultivated peanut Arachis hypogaea provides insights into genome evolution and oil improvement.</title>
        <authorList>
            <person name="Chen X."/>
        </authorList>
    </citation>
    <scope>NUCLEOTIDE SEQUENCE [LARGE SCALE GENOMIC DNA]</scope>
    <source>
        <strain evidence="9">cv. Fuhuasheng</strain>
        <tissue evidence="8">Leaves</tissue>
    </source>
</reference>
<evidence type="ECO:0000256" key="2">
    <source>
        <dbReference type="ARBA" id="ARBA00010617"/>
    </source>
</evidence>
<dbReference type="GO" id="GO:0016705">
    <property type="term" value="F:oxidoreductase activity, acting on paired donors, with incorporation or reduction of molecular oxygen"/>
    <property type="evidence" value="ECO:0007669"/>
    <property type="project" value="InterPro"/>
</dbReference>
<dbReference type="PANTHER" id="PTHR47944:SF4">
    <property type="entry name" value="OS09G0441700 PROTEIN"/>
    <property type="match status" value="1"/>
</dbReference>
<comment type="cofactor">
    <cofactor evidence="1">
        <name>heme</name>
        <dbReference type="ChEBI" id="CHEBI:30413"/>
    </cofactor>
</comment>
<dbReference type="SUPFAM" id="SSF48264">
    <property type="entry name" value="Cytochrome P450"/>
    <property type="match status" value="1"/>
</dbReference>
<protein>
    <submittedName>
        <fullName evidence="8">Uncharacterized protein</fullName>
    </submittedName>
</protein>
<keyword evidence="5" id="KW-0560">Oxidoreductase</keyword>
<proteinExistence type="inferred from homology"/>
<dbReference type="GO" id="GO:0020037">
    <property type="term" value="F:heme binding"/>
    <property type="evidence" value="ECO:0007669"/>
    <property type="project" value="InterPro"/>
</dbReference>